<gene>
    <name evidence="1" type="ORF">LV84_00136</name>
</gene>
<dbReference type="PANTHER" id="PTHR35810">
    <property type="entry name" value="CYTOPLASMIC PROTEIN-RELATED"/>
    <property type="match status" value="1"/>
</dbReference>
<dbReference type="PANTHER" id="PTHR35810:SF1">
    <property type="entry name" value="CYTOPLASMIC PROTEIN"/>
    <property type="match status" value="1"/>
</dbReference>
<name>A0A2W7RJY7_9BACT</name>
<accession>A0A2W7RJY7</accession>
<evidence type="ECO:0000313" key="1">
    <source>
        <dbReference type="EMBL" id="PZX61148.1"/>
    </source>
</evidence>
<proteinExistence type="predicted"/>
<dbReference type="RefSeq" id="WP_086497912.1">
    <property type="nucleotide sequence ID" value="NZ_MSSV01000001.1"/>
</dbReference>
<reference evidence="1 2" key="1">
    <citation type="submission" date="2018-06" db="EMBL/GenBank/DDBJ databases">
        <title>Genomic Encyclopedia of Archaeal and Bacterial Type Strains, Phase II (KMG-II): from individual species to whole genera.</title>
        <authorList>
            <person name="Goeker M."/>
        </authorList>
    </citation>
    <scope>NUCLEOTIDE SEQUENCE [LARGE SCALE GENOMIC DNA]</scope>
    <source>
        <strain evidence="1 2">DSM 22686</strain>
    </source>
</reference>
<evidence type="ECO:0000313" key="2">
    <source>
        <dbReference type="Proteomes" id="UP000249115"/>
    </source>
</evidence>
<evidence type="ECO:0008006" key="3">
    <source>
        <dbReference type="Google" id="ProtNLM"/>
    </source>
</evidence>
<organism evidence="1 2">
    <name type="scientific">Algoriphagus ratkowskyi</name>
    <dbReference type="NCBI Taxonomy" id="57028"/>
    <lineage>
        <taxon>Bacteria</taxon>
        <taxon>Pseudomonadati</taxon>
        <taxon>Bacteroidota</taxon>
        <taxon>Cytophagia</taxon>
        <taxon>Cytophagales</taxon>
        <taxon>Cyclobacteriaceae</taxon>
        <taxon>Algoriphagus</taxon>
    </lineage>
</organism>
<sequence>MKNEIILYRPDELAEHIEVKIEDETVWLNRHQISGLFNRDIKTIGKHINNVFAEGELKESGTVAKFAIVQNEDGRLVERQVEHYNPHPPLGVACSTKRL</sequence>
<dbReference type="EMBL" id="QKZU01000001">
    <property type="protein sequence ID" value="PZX61148.1"/>
    <property type="molecule type" value="Genomic_DNA"/>
</dbReference>
<comment type="caution">
    <text evidence="1">The sequence shown here is derived from an EMBL/GenBank/DDBJ whole genome shotgun (WGS) entry which is preliminary data.</text>
</comment>
<dbReference type="AlphaFoldDB" id="A0A2W7RJY7"/>
<protein>
    <recommendedName>
        <fullName evidence="3">Virulence RhuM family protein</fullName>
    </recommendedName>
</protein>
<dbReference type="Proteomes" id="UP000249115">
    <property type="component" value="Unassembled WGS sequence"/>
</dbReference>